<sequence length="218" mass="22317">MQSSFNESSISSASSSALAASAASAAAAASSMDTTPSPGAPGVADPATVSRRRVCPTNIALLNNLLKQSDAVAVADSVAAVPAGHADADAVADSVAAVPAGDVTAADATVPVDVPVDVPVPGNRGIWRVALRRITITHQMANLVASRRAGGFDAEGFHMVVDSSTFDADKLDRPLSPDDDPDYPIKLSHTYRIFDGRHRVIKALISGADTILATFNDG</sequence>
<dbReference type="EMBL" id="GU244497">
    <property type="protein sequence ID" value="ADO67339.1"/>
    <property type="molecule type" value="Genomic_DNA"/>
</dbReference>
<protein>
    <submittedName>
        <fullName evidence="1">Uncharacterized protein</fullName>
    </submittedName>
</protein>
<proteinExistence type="predicted"/>
<dbReference type="Proteomes" id="UP000029781">
    <property type="component" value="Segment"/>
</dbReference>
<accession>E3T576</accession>
<dbReference type="KEGG" id="vg:9887708"/>
<organism evidence="1 2">
    <name type="scientific">Cafeteria roenbergensis virus (strain BV-PW1)</name>
    <name type="common">CroV</name>
    <dbReference type="NCBI Taxonomy" id="693272"/>
    <lineage>
        <taxon>Viruses</taxon>
        <taxon>Varidnaviria</taxon>
        <taxon>Bamfordvirae</taxon>
        <taxon>Nucleocytoviricota</taxon>
        <taxon>Megaviricetes</taxon>
        <taxon>Imitervirales</taxon>
        <taxon>Mimiviridae</taxon>
        <taxon>Aliimimivirinae</taxon>
        <taxon>Rheavirus</taxon>
        <taxon>Rheavirus sinusmexicani</taxon>
    </lineage>
</organism>
<gene>
    <name evidence="1" type="ORF">crov305</name>
</gene>
<name>E3T576_CROVB</name>
<dbReference type="RefSeq" id="YP_003969938.1">
    <property type="nucleotide sequence ID" value="NC_014637.1"/>
</dbReference>
<keyword evidence="2" id="KW-1185">Reference proteome</keyword>
<evidence type="ECO:0000313" key="2">
    <source>
        <dbReference type="Proteomes" id="UP000029781"/>
    </source>
</evidence>
<reference evidence="1 2" key="1">
    <citation type="journal article" date="2010" name="Proc. Natl. Acad. Sci. U.S.A.">
        <title>Giant virus with a remarkable complement of genes infects marine zooplankton.</title>
        <authorList>
            <person name="Fischer M.G."/>
            <person name="Allen M.J."/>
            <person name="Wilson W.H."/>
            <person name="Suttle C.A."/>
        </authorList>
    </citation>
    <scope>NUCLEOTIDE SEQUENCE [LARGE SCALE GENOMIC DNA]</scope>
    <source>
        <strain evidence="1 2">BV-PW1</strain>
    </source>
</reference>
<organismHost>
    <name type="scientific">Cafeteria roenbergensis</name>
    <name type="common">Marine flagellate</name>
    <dbReference type="NCBI Taxonomy" id="33653"/>
</organismHost>
<dbReference type="GeneID" id="9887708"/>
<evidence type="ECO:0000313" key="1">
    <source>
        <dbReference type="EMBL" id="ADO67339.1"/>
    </source>
</evidence>